<organism evidence="2 3">
    <name type="scientific">Kaistia terrae</name>
    <dbReference type="NCBI Taxonomy" id="537017"/>
    <lineage>
        <taxon>Bacteria</taxon>
        <taxon>Pseudomonadati</taxon>
        <taxon>Pseudomonadota</taxon>
        <taxon>Alphaproteobacteria</taxon>
        <taxon>Hyphomicrobiales</taxon>
        <taxon>Kaistiaceae</taxon>
        <taxon>Kaistia</taxon>
    </lineage>
</organism>
<sequence length="227" mass="24140">MAKVSTAQEPSMEEILASIRRIISEDEHGLGAPKAATEFKAPEFKPSELPALTPKLPSVPVSAADIDALFSARVAEFAGPLSPSHSRTDPAPVEAAPSPMVEPRMLRPAPPVAEPVRAAEPVRVAEPARAPAPVHAEKPAPAPVRPVLPVVNDVPASEPLLSPISDAIIHSAFGNLAGAVSAAHSQTLDDLVKDMLRPMLKTWLDNNLPPLVERLVRDEIERLSRGR</sequence>
<comment type="caution">
    <text evidence="2">The sequence shown here is derived from an EMBL/GenBank/DDBJ whole genome shotgun (WGS) entry which is preliminary data.</text>
</comment>
<protein>
    <submittedName>
        <fullName evidence="2">DUF2497 domain-containing protein</fullName>
    </submittedName>
</protein>
<keyword evidence="3" id="KW-1185">Reference proteome</keyword>
<accession>A0ABW0Q0Y3</accession>
<proteinExistence type="predicted"/>
<dbReference type="EMBL" id="JBHSML010000013">
    <property type="protein sequence ID" value="MFC5518400.1"/>
    <property type="molecule type" value="Genomic_DNA"/>
</dbReference>
<dbReference type="Pfam" id="PF10691">
    <property type="entry name" value="DUF2497"/>
    <property type="match status" value="1"/>
</dbReference>
<reference evidence="3" key="1">
    <citation type="journal article" date="2019" name="Int. J. Syst. Evol. Microbiol.">
        <title>The Global Catalogue of Microorganisms (GCM) 10K type strain sequencing project: providing services to taxonomists for standard genome sequencing and annotation.</title>
        <authorList>
            <consortium name="The Broad Institute Genomics Platform"/>
            <consortium name="The Broad Institute Genome Sequencing Center for Infectious Disease"/>
            <person name="Wu L."/>
            <person name="Ma J."/>
        </authorList>
    </citation>
    <scope>NUCLEOTIDE SEQUENCE [LARGE SCALE GENOMIC DNA]</scope>
    <source>
        <strain evidence="3">KACC 12633</strain>
    </source>
</reference>
<feature type="region of interest" description="Disordered" evidence="1">
    <location>
        <begin position="79"/>
        <end position="98"/>
    </location>
</feature>
<evidence type="ECO:0000313" key="2">
    <source>
        <dbReference type="EMBL" id="MFC5518400.1"/>
    </source>
</evidence>
<dbReference type="InterPro" id="IPR019632">
    <property type="entry name" value="DUF2497"/>
</dbReference>
<evidence type="ECO:0000256" key="1">
    <source>
        <dbReference type="SAM" id="MobiDB-lite"/>
    </source>
</evidence>
<name>A0ABW0Q0Y3_9HYPH</name>
<dbReference type="Proteomes" id="UP001596150">
    <property type="component" value="Unassembled WGS sequence"/>
</dbReference>
<gene>
    <name evidence="2" type="ORF">ACFPP9_21680</name>
</gene>
<dbReference type="RefSeq" id="WP_266343440.1">
    <property type="nucleotide sequence ID" value="NZ_JAPKNH010000003.1"/>
</dbReference>
<evidence type="ECO:0000313" key="3">
    <source>
        <dbReference type="Proteomes" id="UP001596150"/>
    </source>
</evidence>